<evidence type="ECO:0000313" key="1">
    <source>
        <dbReference type="EMBL" id="KDO30289.1"/>
    </source>
</evidence>
<keyword evidence="2" id="KW-1185">Reference proteome</keyword>
<reference evidence="1 2" key="1">
    <citation type="journal article" date="2013" name="PLoS Genet.">
        <title>Distinctive expansion of potential virulence genes in the genome of the oomycete fish pathogen Saprolegnia parasitica.</title>
        <authorList>
            <person name="Jiang R.H."/>
            <person name="de Bruijn I."/>
            <person name="Haas B.J."/>
            <person name="Belmonte R."/>
            <person name="Lobach L."/>
            <person name="Christie J."/>
            <person name="van den Ackerveken G."/>
            <person name="Bottin A."/>
            <person name="Bulone V."/>
            <person name="Diaz-Moreno S.M."/>
            <person name="Dumas B."/>
            <person name="Fan L."/>
            <person name="Gaulin E."/>
            <person name="Govers F."/>
            <person name="Grenville-Briggs L.J."/>
            <person name="Horner N.R."/>
            <person name="Levin J.Z."/>
            <person name="Mammella M."/>
            <person name="Meijer H.J."/>
            <person name="Morris P."/>
            <person name="Nusbaum C."/>
            <person name="Oome S."/>
            <person name="Phillips A.J."/>
            <person name="van Rooyen D."/>
            <person name="Rzeszutek E."/>
            <person name="Saraiva M."/>
            <person name="Secombes C.J."/>
            <person name="Seidl M.F."/>
            <person name="Snel B."/>
            <person name="Stassen J.H."/>
            <person name="Sykes S."/>
            <person name="Tripathy S."/>
            <person name="van den Berg H."/>
            <person name="Vega-Arreguin J.C."/>
            <person name="Wawra S."/>
            <person name="Young S.K."/>
            <person name="Zeng Q."/>
            <person name="Dieguez-Uribeondo J."/>
            <person name="Russ C."/>
            <person name="Tyler B.M."/>
            <person name="van West P."/>
        </authorList>
    </citation>
    <scope>NUCLEOTIDE SEQUENCE [LARGE SCALE GENOMIC DNA]</scope>
    <source>
        <strain evidence="1 2">CBS 223.65</strain>
    </source>
</reference>
<dbReference type="GeneID" id="24142537"/>
<protein>
    <submittedName>
        <fullName evidence="1">Uncharacterized protein</fullName>
    </submittedName>
</protein>
<gene>
    <name evidence="1" type="ORF">SPRG_22154</name>
</gene>
<sequence length="162" mass="17786">MYPMACEVGIPRPARRSTLARLRAVQHNVEQHWTTLASALSLEAATNTDQHDVLFAMVHGVSMTAMVARAWQSLQAVFDAAAARWEERPEPTPTQLCDAIVASGKEQNRQLQAHVDACMAAMQAMETRYTAALEDTKAANHALDAKLSEVLMLLRGKVVEGF</sequence>
<organism evidence="1 2">
    <name type="scientific">Saprolegnia parasitica (strain CBS 223.65)</name>
    <dbReference type="NCBI Taxonomy" id="695850"/>
    <lineage>
        <taxon>Eukaryota</taxon>
        <taxon>Sar</taxon>
        <taxon>Stramenopiles</taxon>
        <taxon>Oomycota</taxon>
        <taxon>Saprolegniomycetes</taxon>
        <taxon>Saprolegniales</taxon>
        <taxon>Saprolegniaceae</taxon>
        <taxon>Saprolegnia</taxon>
    </lineage>
</organism>
<name>A0A067CHT2_SAPPC</name>
<dbReference type="Proteomes" id="UP000030745">
    <property type="component" value="Unassembled WGS sequence"/>
</dbReference>
<dbReference type="AlphaFoldDB" id="A0A067CHT2"/>
<proteinExistence type="predicted"/>
<evidence type="ECO:0000313" key="2">
    <source>
        <dbReference type="Proteomes" id="UP000030745"/>
    </source>
</evidence>
<dbReference type="EMBL" id="KK583202">
    <property type="protein sequence ID" value="KDO30289.1"/>
    <property type="molecule type" value="Genomic_DNA"/>
</dbReference>
<accession>A0A067CHT2</accession>
<dbReference type="VEuPathDB" id="FungiDB:SPRG_22154"/>
<dbReference type="KEGG" id="spar:SPRG_22154"/>
<dbReference type="RefSeq" id="XP_012199105.1">
    <property type="nucleotide sequence ID" value="XM_012343715.1"/>
</dbReference>